<protein>
    <submittedName>
        <fullName evidence="3">Transmembrane protein</fullName>
    </submittedName>
</protein>
<dbReference type="WBParaSite" id="Hba_02275">
    <property type="protein sequence ID" value="Hba_02275"/>
    <property type="gene ID" value="Hba_02275"/>
</dbReference>
<dbReference type="AlphaFoldDB" id="A0A1I7WC36"/>
<dbReference type="PANTHER" id="PTHR15967:SF0">
    <property type="entry name" value="E2F-ASSOCIATED PHOSPHOPROTEIN"/>
    <property type="match status" value="1"/>
</dbReference>
<keyword evidence="2" id="KW-1185">Reference proteome</keyword>
<organism evidence="2 3">
    <name type="scientific">Heterorhabditis bacteriophora</name>
    <name type="common">Entomopathogenic nematode worm</name>
    <dbReference type="NCBI Taxonomy" id="37862"/>
    <lineage>
        <taxon>Eukaryota</taxon>
        <taxon>Metazoa</taxon>
        <taxon>Ecdysozoa</taxon>
        <taxon>Nematoda</taxon>
        <taxon>Chromadorea</taxon>
        <taxon>Rhabditida</taxon>
        <taxon>Rhabditina</taxon>
        <taxon>Rhabditomorpha</taxon>
        <taxon>Strongyloidea</taxon>
        <taxon>Heterorhabditidae</taxon>
        <taxon>Heterorhabditis</taxon>
    </lineage>
</organism>
<dbReference type="Proteomes" id="UP000095283">
    <property type="component" value="Unplaced"/>
</dbReference>
<dbReference type="GO" id="GO:0005634">
    <property type="term" value="C:nucleus"/>
    <property type="evidence" value="ECO:0007669"/>
    <property type="project" value="TreeGrafter"/>
</dbReference>
<sequence>MSRLKPLEKLESDYYANEEWRGCIESDDEISSDDELQQELSRLAGIRNENMIRGRISKPCIINDVIIFKDMRHRSEFEDDMEDELDRGIKIYANEHMTTSARPVSDESYKLEQIDDLPPLESENHVEMAGSHEKPDKVRAETITSILSKESPSQVKSDVKKAQVKDDEKNPIKKIAYETEQEMEIDQPDFYDEKEDDDNEDWVQRHRSAITGQNLHSSFLIKNKSNRPRIDNGSDAVLSCPGCMILLTRDCQRHEIYNDQYRAMFVENCKVDETEPLMIEKTGKEKRRLRQKMKKQGLDSSQLKMSLPSAPPIDMPPTYDEASRLNDNQDYIVLYLKFAAAVVLALLNIMPIMMIIVGSLNIHNCMVNSNIPIWLIVAGGCSLFRSAINFYYRFKNQEKRNRPLLIRLLESLVSMFIAVWFILGTVWVYWAYDHVSYNSLDTTNYCDQFTYVFSFVFITVSYAFMILSCFCFCCCCCCVCFRKSIIPAAVVTTLTNTVADTMFRCLHSPGLQETKAVAQIVLPQLPPVTKDFVTCPPIMSTMPLTPQPLFKNHTATLELNGP</sequence>
<evidence type="ECO:0000313" key="3">
    <source>
        <dbReference type="WBParaSite" id="Hba_02275"/>
    </source>
</evidence>
<feature type="transmembrane region" description="Helical" evidence="1">
    <location>
        <begin position="334"/>
        <end position="359"/>
    </location>
</feature>
<feature type="transmembrane region" description="Helical" evidence="1">
    <location>
        <begin position="452"/>
        <end position="481"/>
    </location>
</feature>
<reference evidence="3" key="1">
    <citation type="submission" date="2016-11" db="UniProtKB">
        <authorList>
            <consortium name="WormBaseParasite"/>
        </authorList>
    </citation>
    <scope>IDENTIFICATION</scope>
</reference>
<dbReference type="PANTHER" id="PTHR15967">
    <property type="entry name" value="E2F-ASSOCIATED PHOSPHOPROTEIN"/>
    <property type="match status" value="1"/>
</dbReference>
<evidence type="ECO:0000313" key="2">
    <source>
        <dbReference type="Proteomes" id="UP000095283"/>
    </source>
</evidence>
<keyword evidence="1" id="KW-0812">Transmembrane</keyword>
<keyword evidence="1" id="KW-1133">Transmembrane helix</keyword>
<accession>A0A1I7WC36</accession>
<proteinExistence type="predicted"/>
<keyword evidence="1" id="KW-0472">Membrane</keyword>
<dbReference type="Pfam" id="PF10238">
    <property type="entry name" value="Eapp_C"/>
    <property type="match status" value="1"/>
</dbReference>
<feature type="transmembrane region" description="Helical" evidence="1">
    <location>
        <begin position="371"/>
        <end position="392"/>
    </location>
</feature>
<feature type="transmembrane region" description="Helical" evidence="1">
    <location>
        <begin position="404"/>
        <end position="432"/>
    </location>
</feature>
<dbReference type="InterPro" id="IPR019370">
    <property type="entry name" value="E2F-assoc_phosphoprotein"/>
</dbReference>
<name>A0A1I7WC36_HETBA</name>
<evidence type="ECO:0000256" key="1">
    <source>
        <dbReference type="SAM" id="Phobius"/>
    </source>
</evidence>